<dbReference type="KEGG" id="asz:ASN_1P8"/>
<evidence type="ECO:0000313" key="2">
    <source>
        <dbReference type="Proteomes" id="UP000056109"/>
    </source>
</evidence>
<accession>A0A0U5F2N1</accession>
<dbReference type="GeneID" id="34784760"/>
<reference evidence="2" key="1">
    <citation type="submission" date="2014-09" db="EMBL/GenBank/DDBJ databases">
        <authorList>
            <person name="Illeghems K.G."/>
        </authorList>
    </citation>
    <scope>NUCLEOTIDE SEQUENCE [LARGE SCALE GENOMIC DNA]</scope>
    <source>
        <strain evidence="2">108B</strain>
        <plasmid evidence="2">1P</plasmid>
    </source>
</reference>
<name>A0A0U5F2N1_9PROT</name>
<protein>
    <submittedName>
        <fullName evidence="1">Uncharacterized protein</fullName>
    </submittedName>
</protein>
<keyword evidence="2" id="KW-1185">Reference proteome</keyword>
<gene>
    <name evidence="1" type="ORF">ASN_1P8</name>
</gene>
<proteinExistence type="predicted"/>
<geneLocation type="plasmid" evidence="2">
    <name>1P</name>
</geneLocation>
<dbReference type="PATRIC" id="fig|446692.3.peg.4069"/>
<dbReference type="AlphaFoldDB" id="A0A0U5F2N1"/>
<dbReference type="Proteomes" id="UP000056109">
    <property type="component" value="Plasmid 1P"/>
</dbReference>
<organism evidence="1 2">
    <name type="scientific">Acetobacter senegalensis</name>
    <dbReference type="NCBI Taxonomy" id="446692"/>
    <lineage>
        <taxon>Bacteria</taxon>
        <taxon>Pseudomonadati</taxon>
        <taxon>Pseudomonadota</taxon>
        <taxon>Alphaproteobacteria</taxon>
        <taxon>Acetobacterales</taxon>
        <taxon>Acetobacteraceae</taxon>
        <taxon>Acetobacter</taxon>
    </lineage>
</organism>
<dbReference type="EMBL" id="LN606601">
    <property type="protein sequence ID" value="CEF43047.1"/>
    <property type="molecule type" value="Genomic_DNA"/>
</dbReference>
<sequence length="216" mass="23747">MANIFEDPKKASRKTQLFEAGIHALENDGWQVEKIPGFGKGSVRKITKGSQERIVSIRTTQDQWIAFPRNDAGDAWVTLSDVDAVVAVSVDDKENPRFAQVHLIEGDEMRARFDRAYQARIKAGHSVPKKRRGIWISLYDEEASSPVSRVGAGAGIAHKPIARIPLAEPGLPAEQEKKEAGHAGTDLRPLSISDAKKSLSMFLGVPEESIEIIIRS</sequence>
<evidence type="ECO:0000313" key="1">
    <source>
        <dbReference type="EMBL" id="CEF43047.1"/>
    </source>
</evidence>
<dbReference type="RefSeq" id="WP_058989455.1">
    <property type="nucleotide sequence ID" value="NZ_LN606601.1"/>
</dbReference>